<dbReference type="InterPro" id="IPR012337">
    <property type="entry name" value="RNaseH-like_sf"/>
</dbReference>
<evidence type="ECO:0000259" key="7">
    <source>
        <dbReference type="PROSITE" id="PS50158"/>
    </source>
</evidence>
<dbReference type="PANTHER" id="PTHR42648">
    <property type="entry name" value="TRANSPOSASE, PUTATIVE-RELATED"/>
    <property type="match status" value="1"/>
</dbReference>
<dbReference type="EMBL" id="CACVBS010000028">
    <property type="protein sequence ID" value="CAA7259914.1"/>
    <property type="molecule type" value="Genomic_DNA"/>
</dbReference>
<dbReference type="AlphaFoldDB" id="A0A8S0W2M6"/>
<reference evidence="8 9" key="1">
    <citation type="submission" date="2020-01" db="EMBL/GenBank/DDBJ databases">
        <authorList>
            <person name="Gupta K D."/>
        </authorList>
    </citation>
    <scope>NUCLEOTIDE SEQUENCE [LARGE SCALE GENOMIC DNA]</scope>
</reference>
<evidence type="ECO:0000313" key="9">
    <source>
        <dbReference type="Proteomes" id="UP000467700"/>
    </source>
</evidence>
<dbReference type="InterPro" id="IPR054722">
    <property type="entry name" value="PolX-like_BBD"/>
</dbReference>
<dbReference type="SUPFAM" id="SSF57756">
    <property type="entry name" value="Retrovirus zinc finger-like domains"/>
    <property type="match status" value="1"/>
</dbReference>
<dbReference type="InterPro" id="IPR036397">
    <property type="entry name" value="RNaseH_sf"/>
</dbReference>
<evidence type="ECO:0000256" key="2">
    <source>
        <dbReference type="ARBA" id="ARBA00022670"/>
    </source>
</evidence>
<feature type="compositionally biased region" description="Polar residues" evidence="6">
    <location>
        <begin position="697"/>
        <end position="706"/>
    </location>
</feature>
<dbReference type="PROSITE" id="PS50158">
    <property type="entry name" value="ZF_CCHC"/>
    <property type="match status" value="1"/>
</dbReference>
<sequence>MSTATTSLSDTLPSSVPKLDASSLNWAIFDVRFQDAVEAKGFWGHFIGTDPHPVPAATPTPAPTPATVTAGAATAAVVGAAPPTIGATVTPTAAEIAAMEKWDKDERAAKSLLTQRIPDLTLMRIHSKKTVFERWSTIVSKYTEKGAYAQTEMRMKFLGSKCPDKGNVHEFLDSLATKREQLASVGVDIDEKDYRSTILQSLPIPLSNFASAQLAAARMFSPTGTIAPDTLIWLISEEYDRQKSQHSGRLGKAREDDCDEVMAVSSNTLNNMGGGQAANGGGGSSRGCWKCGDLGHRKSQCPKMRKIVDKLTQKAASSKAGGSANVVEVEEGDSDGVFAVMVESDDETSVHGSMAGLQSNTNTVMGSDDYSDADSDSLPVPHQSDALMDSDWFSDVGSDAGDYDDPFWSSEDGSDEEEERLMAEFYTIINTVKEKFDVENAFLKTPRIEIYDSGSTHHISPYREDFVNLMEIPPQTLHAANKNNFSATGVGELIIDVPSGVNMKQLHLTEVLYSPEFHRRMGHISPEVARRLVSNKFVTGVRLTTMSTSGDPFFCESCVYAKATRKSVPKERAGERASEFGGEVHSDLWGPAPVSTRGSRRYYVTFIDDKTRLTHLYLMRNKSDTFAKYREYEFLWGEAARHIVWLLNRTSTKAVDGKTPYEAAFGKKPDLREVLSRLEGEDWEFIETTPDSMPDGLTSTPSVNTQASTSAPTPLETPATTIPAPTDPTDSNTSNSSDHETPSEPETRSKRTRKPTQRLRDILEGHAVSSNRPGAPKVTPGVQLPSEILYALYSKAGFEGENEDGWVMVADFIDEYAMAAEISEKEALEPHSLAEARTRPDWPLWEKAILEELTVLKAAGTWELVDAPPGVQSFSQVPGIDYFDTFALVARLASIRAVLVMAAVHDYEIHQVDYLNGILTADEVIFMRQPPGYRISDSAGKRLVEIMVLLGFEQCAVDQAVFFKRRGEALVIVLVHVDDCTIVATALPLIEAFKAEVAKHVEITDLGELHWILGIEVRRDRERCIIFLSQRSYIDSIICWYNLQDLKPLSIPMDPNVRLSSAQSPSTTVEIAKMANIPYHEAVGSLMYASLGTRPDITFAVQTVSRYASKPGPEHWEAVKRIFRYLSGTKEL</sequence>
<organism evidence="8 9">
    <name type="scientific">Cyclocybe aegerita</name>
    <name type="common">Black poplar mushroom</name>
    <name type="synonym">Agrocybe aegerita</name>
    <dbReference type="NCBI Taxonomy" id="1973307"/>
    <lineage>
        <taxon>Eukaryota</taxon>
        <taxon>Fungi</taxon>
        <taxon>Dikarya</taxon>
        <taxon>Basidiomycota</taxon>
        <taxon>Agaricomycotina</taxon>
        <taxon>Agaricomycetes</taxon>
        <taxon>Agaricomycetidae</taxon>
        <taxon>Agaricales</taxon>
        <taxon>Agaricineae</taxon>
        <taxon>Bolbitiaceae</taxon>
        <taxon>Cyclocybe</taxon>
    </lineage>
</organism>
<keyword evidence="2" id="KW-0645">Protease</keyword>
<evidence type="ECO:0000256" key="5">
    <source>
        <dbReference type="PROSITE-ProRule" id="PRU00047"/>
    </source>
</evidence>
<dbReference type="Pfam" id="PF22936">
    <property type="entry name" value="Pol_BBD"/>
    <property type="match status" value="1"/>
</dbReference>
<dbReference type="Pfam" id="PF07727">
    <property type="entry name" value="RVT_2"/>
    <property type="match status" value="2"/>
</dbReference>
<dbReference type="GO" id="GO:0006508">
    <property type="term" value="P:proteolysis"/>
    <property type="evidence" value="ECO:0007669"/>
    <property type="project" value="UniProtKB-KW"/>
</dbReference>
<feature type="compositionally biased region" description="Basic and acidic residues" evidence="6">
    <location>
        <begin position="737"/>
        <end position="749"/>
    </location>
</feature>
<keyword evidence="4" id="KW-0378">Hydrolase</keyword>
<dbReference type="GO" id="GO:0003676">
    <property type="term" value="F:nucleic acid binding"/>
    <property type="evidence" value="ECO:0007669"/>
    <property type="project" value="InterPro"/>
</dbReference>
<evidence type="ECO:0000256" key="6">
    <source>
        <dbReference type="SAM" id="MobiDB-lite"/>
    </source>
</evidence>
<dbReference type="GO" id="GO:0006397">
    <property type="term" value="P:mRNA processing"/>
    <property type="evidence" value="ECO:0007669"/>
    <property type="project" value="UniProtKB-KW"/>
</dbReference>
<keyword evidence="5" id="KW-0863">Zinc-finger</keyword>
<dbReference type="InterPro" id="IPR039537">
    <property type="entry name" value="Retrotran_Ty1/copia-like"/>
</dbReference>
<dbReference type="SMART" id="SM00343">
    <property type="entry name" value="ZnF_C2HC"/>
    <property type="match status" value="1"/>
</dbReference>
<name>A0A8S0W2M6_CYCAE</name>
<dbReference type="InterPro" id="IPR001878">
    <property type="entry name" value="Znf_CCHC"/>
</dbReference>
<evidence type="ECO:0000313" key="8">
    <source>
        <dbReference type="EMBL" id="CAA7259914.1"/>
    </source>
</evidence>
<evidence type="ECO:0000256" key="1">
    <source>
        <dbReference type="ARBA" id="ARBA00022664"/>
    </source>
</evidence>
<dbReference type="SUPFAM" id="SSF53098">
    <property type="entry name" value="Ribonuclease H-like"/>
    <property type="match status" value="1"/>
</dbReference>
<evidence type="ECO:0000256" key="4">
    <source>
        <dbReference type="ARBA" id="ARBA00022801"/>
    </source>
</evidence>
<keyword evidence="1" id="KW-0507">mRNA processing</keyword>
<dbReference type="GO" id="GO:0008270">
    <property type="term" value="F:zinc ion binding"/>
    <property type="evidence" value="ECO:0007669"/>
    <property type="project" value="UniProtKB-KW"/>
</dbReference>
<keyword evidence="9" id="KW-1185">Reference proteome</keyword>
<dbReference type="Proteomes" id="UP000467700">
    <property type="component" value="Unassembled WGS sequence"/>
</dbReference>
<feature type="domain" description="CCHC-type" evidence="7">
    <location>
        <begin position="288"/>
        <end position="303"/>
    </location>
</feature>
<accession>A0A8S0W2M6</accession>
<dbReference type="InterPro" id="IPR036875">
    <property type="entry name" value="Znf_CCHC_sf"/>
</dbReference>
<dbReference type="Pfam" id="PF14223">
    <property type="entry name" value="Retrotran_gag_2"/>
    <property type="match status" value="1"/>
</dbReference>
<proteinExistence type="predicted"/>
<dbReference type="Gene3D" id="3.30.420.10">
    <property type="entry name" value="Ribonuclease H-like superfamily/Ribonuclease H"/>
    <property type="match status" value="1"/>
</dbReference>
<dbReference type="GO" id="GO:0008233">
    <property type="term" value="F:peptidase activity"/>
    <property type="evidence" value="ECO:0007669"/>
    <property type="project" value="UniProtKB-KW"/>
</dbReference>
<keyword evidence="3" id="KW-0479">Metal-binding</keyword>
<dbReference type="OrthoDB" id="7691805at2759"/>
<dbReference type="InterPro" id="IPR013103">
    <property type="entry name" value="RVT_2"/>
</dbReference>
<feature type="compositionally biased region" description="Low complexity" evidence="6">
    <location>
        <begin position="707"/>
        <end position="736"/>
    </location>
</feature>
<keyword evidence="5" id="KW-0862">Zinc</keyword>
<protein>
    <recommendedName>
        <fullName evidence="7">CCHC-type domain-containing protein</fullName>
    </recommendedName>
</protein>
<evidence type="ECO:0000256" key="3">
    <source>
        <dbReference type="ARBA" id="ARBA00022723"/>
    </source>
</evidence>
<gene>
    <name evidence="8" type="ORF">AAE3_LOCUS2380</name>
</gene>
<feature type="region of interest" description="Disordered" evidence="6">
    <location>
        <begin position="363"/>
        <end position="384"/>
    </location>
</feature>
<feature type="region of interest" description="Disordered" evidence="6">
    <location>
        <begin position="686"/>
        <end position="757"/>
    </location>
</feature>
<comment type="caution">
    <text evidence="8">The sequence shown here is derived from an EMBL/GenBank/DDBJ whole genome shotgun (WGS) entry which is preliminary data.</text>
</comment>
<dbReference type="PANTHER" id="PTHR42648:SF28">
    <property type="entry name" value="TRANSPOSON-ENCODED PROTEIN WITH RIBONUCLEASE H-LIKE AND RETROVIRUS ZINC FINGER-LIKE DOMAINS"/>
    <property type="match status" value="1"/>
</dbReference>